<protein>
    <submittedName>
        <fullName evidence="8">MFS transporter</fullName>
    </submittedName>
</protein>
<dbReference type="InterPro" id="IPR036259">
    <property type="entry name" value="MFS_trans_sf"/>
</dbReference>
<evidence type="ECO:0000259" key="7">
    <source>
        <dbReference type="PROSITE" id="PS50850"/>
    </source>
</evidence>
<feature type="domain" description="Major facilitator superfamily (MFS) profile" evidence="7">
    <location>
        <begin position="8"/>
        <end position="208"/>
    </location>
</feature>
<dbReference type="Proteomes" id="UP000192335">
    <property type="component" value="Unassembled WGS sequence"/>
</dbReference>
<keyword evidence="4 6" id="KW-1133">Transmembrane helix</keyword>
<dbReference type="CDD" id="cd17321">
    <property type="entry name" value="MFS_MMR_MDR_like"/>
    <property type="match status" value="1"/>
</dbReference>
<organism evidence="8 9">
    <name type="scientific">Mycobacterium persicum</name>
    <dbReference type="NCBI Taxonomy" id="1487726"/>
    <lineage>
        <taxon>Bacteria</taxon>
        <taxon>Bacillati</taxon>
        <taxon>Actinomycetota</taxon>
        <taxon>Actinomycetes</taxon>
        <taxon>Mycobacteriales</taxon>
        <taxon>Mycobacteriaceae</taxon>
        <taxon>Mycobacterium</taxon>
    </lineage>
</organism>
<accession>A0A8E2LKJ3</accession>
<sequence length="208" mass="21592">MTPRQRLTIVATGLGIFMVFVDVNIVNVALPSIQAVYHTGEQGLQWAVAGYSLGMAAVLMSCALIGDRYGRRRGFFVGLAVFAAASVICAVPVSLGILTVARVVQGVGAAFISVLSLALLSHAFPDPGMKARAIAGWMAIGCIGAGSAPALGGVLVEEFGWRSVFAVNVPLGAIVWLLTVLSVSESKDPDPTQLDWPGQLLFAPAIAV</sequence>
<evidence type="ECO:0000256" key="6">
    <source>
        <dbReference type="SAM" id="Phobius"/>
    </source>
</evidence>
<feature type="transmembrane region" description="Helical" evidence="6">
    <location>
        <begin position="161"/>
        <end position="183"/>
    </location>
</feature>
<keyword evidence="3 6" id="KW-0812">Transmembrane</keyword>
<reference evidence="8 9" key="1">
    <citation type="submission" date="2017-02" db="EMBL/GenBank/DDBJ databases">
        <title>Mycobacterium kansasii genomes.</title>
        <authorList>
            <person name="Borowka P."/>
            <person name="Strapagiel D."/>
            <person name="Marciniak B."/>
            <person name="Lach J."/>
            <person name="Bakula Z."/>
            <person name="Van Ingen J."/>
            <person name="Safianowska A."/>
            <person name="Brzostek A."/>
            <person name="Dziadek J."/>
            <person name="Jagielski T."/>
        </authorList>
    </citation>
    <scope>NUCLEOTIDE SEQUENCE [LARGE SCALE GENOMIC DNA]</scope>
    <source>
        <strain evidence="8 9">12MK</strain>
    </source>
</reference>
<dbReference type="PANTHER" id="PTHR42718">
    <property type="entry name" value="MAJOR FACILITATOR SUPERFAMILY MULTIDRUG TRANSPORTER MFSC"/>
    <property type="match status" value="1"/>
</dbReference>
<feature type="transmembrane region" description="Helical" evidence="6">
    <location>
        <begin position="7"/>
        <end position="26"/>
    </location>
</feature>
<feature type="transmembrane region" description="Helical" evidence="6">
    <location>
        <begin position="75"/>
        <end position="97"/>
    </location>
</feature>
<dbReference type="RefSeq" id="WP_219859586.1">
    <property type="nucleotide sequence ID" value="NZ_MWQA01000008.1"/>
</dbReference>
<evidence type="ECO:0000256" key="3">
    <source>
        <dbReference type="ARBA" id="ARBA00022692"/>
    </source>
</evidence>
<dbReference type="PANTHER" id="PTHR42718:SF9">
    <property type="entry name" value="MAJOR FACILITATOR SUPERFAMILY MULTIDRUG TRANSPORTER MFSC"/>
    <property type="match status" value="1"/>
</dbReference>
<comment type="caution">
    <text evidence="8">The sequence shown here is derived from an EMBL/GenBank/DDBJ whole genome shotgun (WGS) entry which is preliminary data.</text>
</comment>
<evidence type="ECO:0000256" key="1">
    <source>
        <dbReference type="ARBA" id="ARBA00004651"/>
    </source>
</evidence>
<dbReference type="SUPFAM" id="SSF103473">
    <property type="entry name" value="MFS general substrate transporter"/>
    <property type="match status" value="1"/>
</dbReference>
<evidence type="ECO:0000313" key="8">
    <source>
        <dbReference type="EMBL" id="ORB98845.1"/>
    </source>
</evidence>
<dbReference type="GeneID" id="66601355"/>
<dbReference type="GO" id="GO:0022857">
    <property type="term" value="F:transmembrane transporter activity"/>
    <property type="evidence" value="ECO:0007669"/>
    <property type="project" value="InterPro"/>
</dbReference>
<dbReference type="AlphaFoldDB" id="A0A8E2LKJ3"/>
<dbReference type="InterPro" id="IPR020846">
    <property type="entry name" value="MFS_dom"/>
</dbReference>
<feature type="transmembrane region" description="Helical" evidence="6">
    <location>
        <begin position="103"/>
        <end position="121"/>
    </location>
</feature>
<keyword evidence="2" id="KW-0813">Transport</keyword>
<feature type="non-terminal residue" evidence="8">
    <location>
        <position position="208"/>
    </location>
</feature>
<dbReference type="Pfam" id="PF07690">
    <property type="entry name" value="MFS_1"/>
    <property type="match status" value="1"/>
</dbReference>
<keyword evidence="5 6" id="KW-0472">Membrane</keyword>
<evidence type="ECO:0000313" key="9">
    <source>
        <dbReference type="Proteomes" id="UP000192335"/>
    </source>
</evidence>
<evidence type="ECO:0000256" key="4">
    <source>
        <dbReference type="ARBA" id="ARBA00022989"/>
    </source>
</evidence>
<dbReference type="EMBL" id="MWQA01000008">
    <property type="protein sequence ID" value="ORB98845.1"/>
    <property type="molecule type" value="Genomic_DNA"/>
</dbReference>
<dbReference type="GO" id="GO:0005886">
    <property type="term" value="C:plasma membrane"/>
    <property type="evidence" value="ECO:0007669"/>
    <property type="project" value="UniProtKB-SubCell"/>
</dbReference>
<comment type="subcellular location">
    <subcellularLocation>
        <location evidence="1">Cell membrane</location>
        <topology evidence="1">Multi-pass membrane protein</topology>
    </subcellularLocation>
</comment>
<dbReference type="InterPro" id="IPR011701">
    <property type="entry name" value="MFS"/>
</dbReference>
<feature type="transmembrane region" description="Helical" evidence="6">
    <location>
        <begin position="46"/>
        <end position="66"/>
    </location>
</feature>
<evidence type="ECO:0000256" key="5">
    <source>
        <dbReference type="ARBA" id="ARBA00023136"/>
    </source>
</evidence>
<evidence type="ECO:0000256" key="2">
    <source>
        <dbReference type="ARBA" id="ARBA00022448"/>
    </source>
</evidence>
<name>A0A8E2LKJ3_9MYCO</name>
<proteinExistence type="predicted"/>
<dbReference type="PROSITE" id="PS50850">
    <property type="entry name" value="MFS"/>
    <property type="match status" value="1"/>
</dbReference>
<dbReference type="Gene3D" id="1.20.1720.10">
    <property type="entry name" value="Multidrug resistance protein D"/>
    <property type="match status" value="1"/>
</dbReference>
<feature type="transmembrane region" description="Helical" evidence="6">
    <location>
        <begin position="133"/>
        <end position="155"/>
    </location>
</feature>
<gene>
    <name evidence="8" type="ORF">B4U45_28430</name>
</gene>